<evidence type="ECO:0000313" key="3">
    <source>
        <dbReference type="Proteomes" id="UP001216139"/>
    </source>
</evidence>
<gene>
    <name evidence="2" type="ORF">PQO05_00660</name>
</gene>
<evidence type="ECO:0000256" key="1">
    <source>
        <dbReference type="SAM" id="Coils"/>
    </source>
</evidence>
<accession>A0ABY7T969</accession>
<keyword evidence="1" id="KW-0175">Coiled coil</keyword>
<dbReference type="EMBL" id="CP117167">
    <property type="protein sequence ID" value="WCT12441.1"/>
    <property type="molecule type" value="Genomic_DNA"/>
</dbReference>
<evidence type="ECO:0000313" key="2">
    <source>
        <dbReference type="EMBL" id="WCT12441.1"/>
    </source>
</evidence>
<proteinExistence type="predicted"/>
<dbReference type="Proteomes" id="UP001216139">
    <property type="component" value="Chromosome"/>
</dbReference>
<feature type="coiled-coil region" evidence="1">
    <location>
        <begin position="36"/>
        <end position="84"/>
    </location>
</feature>
<organism evidence="2 3">
    <name type="scientific">Mucilaginibacter jinjuensis</name>
    <dbReference type="NCBI Taxonomy" id="1176721"/>
    <lineage>
        <taxon>Bacteria</taxon>
        <taxon>Pseudomonadati</taxon>
        <taxon>Bacteroidota</taxon>
        <taxon>Sphingobacteriia</taxon>
        <taxon>Sphingobacteriales</taxon>
        <taxon>Sphingobacteriaceae</taxon>
        <taxon>Mucilaginibacter</taxon>
    </lineage>
</organism>
<protein>
    <submittedName>
        <fullName evidence="2">Uncharacterized protein</fullName>
    </submittedName>
</protein>
<keyword evidence="3" id="KW-1185">Reference proteome</keyword>
<reference evidence="2 3" key="1">
    <citation type="submission" date="2023-02" db="EMBL/GenBank/DDBJ databases">
        <title>Genome sequence of Mucilaginibacter jinjuensis strain KACC 16571.</title>
        <authorList>
            <person name="Kim S."/>
            <person name="Heo J."/>
            <person name="Kwon S.-W."/>
        </authorList>
    </citation>
    <scope>NUCLEOTIDE SEQUENCE [LARGE SCALE GENOMIC DNA]</scope>
    <source>
        <strain evidence="2 3">KACC 16571</strain>
    </source>
</reference>
<dbReference type="RefSeq" id="WP_273630704.1">
    <property type="nucleotide sequence ID" value="NZ_CP117167.1"/>
</dbReference>
<name>A0ABY7T969_9SPHI</name>
<sequence length="256" mass="28815">MIFGIFAGLLAIGTAYTQWADQKDSDIKNRDYQDSIKTANREISDGNKRIIELQKEALKTADTTEKKTAELAELYKKNAALQEELKNQVTGGDSKPQLIITTYKYNNQENVILFDVGVIGKYALHDVKIKITDSWGKYMAPTIKVMRGIGTAGTWYYNPPKTELFDNWDSNKVFELGSVQPNYPLPVYETVFNGIFSQGKLITANGFNAQIEWNNGVIMYGFKTDIINGGTVIKSFQVLKDGHVIDPGNYIQFKKN</sequence>